<name>A0A176QFS1_9MICO</name>
<dbReference type="RefSeq" id="WP_068270603.1">
    <property type="nucleotide sequence ID" value="NZ_LQZG01000001.1"/>
</dbReference>
<evidence type="ECO:0000259" key="2">
    <source>
        <dbReference type="Pfam" id="PF18029"/>
    </source>
</evidence>
<feature type="domain" description="Glyoxalase-like" evidence="2">
    <location>
        <begin position="135"/>
        <end position="228"/>
    </location>
</feature>
<dbReference type="Gene3D" id="3.10.180.10">
    <property type="entry name" value="2,3-Dihydroxybiphenyl 1,2-Dioxygenase, domain 1"/>
    <property type="match status" value="2"/>
</dbReference>
<accession>A0A176QFS1</accession>
<dbReference type="Pfam" id="PF18029">
    <property type="entry name" value="Glyoxalase_6"/>
    <property type="match status" value="2"/>
</dbReference>
<feature type="region of interest" description="Disordered" evidence="1">
    <location>
        <begin position="211"/>
        <end position="233"/>
    </location>
</feature>
<dbReference type="STRING" id="262209.AWH69_01760"/>
<dbReference type="PANTHER" id="PTHR35908">
    <property type="entry name" value="HYPOTHETICAL FUSION PROTEIN"/>
    <property type="match status" value="1"/>
</dbReference>
<organism evidence="3 4">
    <name type="scientific">Janibacter melonis</name>
    <dbReference type="NCBI Taxonomy" id="262209"/>
    <lineage>
        <taxon>Bacteria</taxon>
        <taxon>Bacillati</taxon>
        <taxon>Actinomycetota</taxon>
        <taxon>Actinomycetes</taxon>
        <taxon>Micrococcales</taxon>
        <taxon>Intrasporangiaceae</taxon>
        <taxon>Janibacter</taxon>
    </lineage>
</organism>
<proteinExistence type="predicted"/>
<keyword evidence="4" id="KW-1185">Reference proteome</keyword>
<evidence type="ECO:0000313" key="3">
    <source>
        <dbReference type="EMBL" id="OAB88554.1"/>
    </source>
</evidence>
<dbReference type="EMBL" id="LQZG01000001">
    <property type="protein sequence ID" value="OAB88554.1"/>
    <property type="molecule type" value="Genomic_DNA"/>
</dbReference>
<dbReference type="InterPro" id="IPR029068">
    <property type="entry name" value="Glyas_Bleomycin-R_OHBP_Dase"/>
</dbReference>
<evidence type="ECO:0000256" key="1">
    <source>
        <dbReference type="SAM" id="MobiDB-lite"/>
    </source>
</evidence>
<dbReference type="SUPFAM" id="SSF54593">
    <property type="entry name" value="Glyoxalase/Bleomycin resistance protein/Dihydroxybiphenyl dioxygenase"/>
    <property type="match status" value="2"/>
</dbReference>
<dbReference type="PANTHER" id="PTHR35908:SF1">
    <property type="entry name" value="CONSERVED PROTEIN"/>
    <property type="match status" value="1"/>
</dbReference>
<dbReference type="Proteomes" id="UP000076976">
    <property type="component" value="Unassembled WGS sequence"/>
</dbReference>
<protein>
    <recommendedName>
        <fullName evidence="2">Glyoxalase-like domain-containing protein</fullName>
    </recommendedName>
</protein>
<dbReference type="AlphaFoldDB" id="A0A176QFS1"/>
<comment type="caution">
    <text evidence="3">The sequence shown here is derived from an EMBL/GenBank/DDBJ whole genome shotgun (WGS) entry which is preliminary data.</text>
</comment>
<sequence>MTAHLQALSIDAADPERLAAFWGAVLEREVRGDLLPAAGPGDLAIRFRRSTKPRRGLDRTHLDLTSDVPGGQAHVVELALSLGATYLDVGQGDDATHVVLADPEGGELCVVEEGNRFLAGTGRVGALSGDGRRVTGVFWSEALGWPLVWDEDDETAVQSLHGGPKITWGGAPVAPKHGRNRLRLDLVADGPLEEEVERLVGLGATRAGVADDPEGVALTDPDDNELQLLPGPG</sequence>
<gene>
    <name evidence="3" type="ORF">AWH69_01760</name>
</gene>
<feature type="domain" description="Glyoxalase-like" evidence="2">
    <location>
        <begin position="8"/>
        <end position="111"/>
    </location>
</feature>
<reference evidence="3 4" key="1">
    <citation type="submission" date="2016-01" db="EMBL/GenBank/DDBJ databases">
        <title>Janibacter melonis strain CD11_4 genome sequencing and assembly.</title>
        <authorList>
            <person name="Nair G.R."/>
            <person name="Kaur G."/>
            <person name="Chander A.M."/>
            <person name="Mayilraj S."/>
        </authorList>
    </citation>
    <scope>NUCLEOTIDE SEQUENCE [LARGE SCALE GENOMIC DNA]</scope>
    <source>
        <strain evidence="3 4">CD11-4</strain>
    </source>
</reference>
<evidence type="ECO:0000313" key="4">
    <source>
        <dbReference type="Proteomes" id="UP000076976"/>
    </source>
</evidence>
<dbReference type="InterPro" id="IPR041581">
    <property type="entry name" value="Glyoxalase_6"/>
</dbReference>